<keyword evidence="3" id="KW-0804">Transcription</keyword>
<keyword evidence="6" id="KW-1185">Reference proteome</keyword>
<dbReference type="InterPro" id="IPR053142">
    <property type="entry name" value="PchR_regulatory_protein"/>
</dbReference>
<evidence type="ECO:0000256" key="2">
    <source>
        <dbReference type="ARBA" id="ARBA00023125"/>
    </source>
</evidence>
<dbReference type="InterPro" id="IPR020449">
    <property type="entry name" value="Tscrpt_reg_AraC-type_HTH"/>
</dbReference>
<dbReference type="SUPFAM" id="SSF46689">
    <property type="entry name" value="Homeodomain-like"/>
    <property type="match status" value="2"/>
</dbReference>
<protein>
    <submittedName>
        <fullName evidence="5">Helix-turn-helix transcriptional regulator</fullName>
    </submittedName>
</protein>
<dbReference type="GO" id="GO:0003700">
    <property type="term" value="F:DNA-binding transcription factor activity"/>
    <property type="evidence" value="ECO:0007669"/>
    <property type="project" value="InterPro"/>
</dbReference>
<evidence type="ECO:0000256" key="1">
    <source>
        <dbReference type="ARBA" id="ARBA00023015"/>
    </source>
</evidence>
<evidence type="ECO:0000259" key="4">
    <source>
        <dbReference type="PROSITE" id="PS01124"/>
    </source>
</evidence>
<dbReference type="Gene3D" id="1.10.10.60">
    <property type="entry name" value="Homeodomain-like"/>
    <property type="match status" value="1"/>
</dbReference>
<dbReference type="SMART" id="SM00342">
    <property type="entry name" value="HTH_ARAC"/>
    <property type="match status" value="1"/>
</dbReference>
<dbReference type="AlphaFoldDB" id="A0A839ILC8"/>
<evidence type="ECO:0000256" key="3">
    <source>
        <dbReference type="ARBA" id="ARBA00023163"/>
    </source>
</evidence>
<keyword evidence="2" id="KW-0238">DNA-binding</keyword>
<feature type="domain" description="HTH araC/xylS-type" evidence="4">
    <location>
        <begin position="183"/>
        <end position="279"/>
    </location>
</feature>
<dbReference type="InterPro" id="IPR009057">
    <property type="entry name" value="Homeodomain-like_sf"/>
</dbReference>
<dbReference type="PRINTS" id="PR00032">
    <property type="entry name" value="HTHARAC"/>
</dbReference>
<reference evidence="5 6" key="1">
    <citation type="submission" date="2020-08" db="EMBL/GenBank/DDBJ databases">
        <title>Oceanospirillum sp. nov. isolated from marine sediment.</title>
        <authorList>
            <person name="Ji X."/>
        </authorList>
    </citation>
    <scope>NUCLEOTIDE SEQUENCE [LARGE SCALE GENOMIC DNA]</scope>
    <source>
        <strain evidence="5 6">D5</strain>
    </source>
</reference>
<dbReference type="InterPro" id="IPR018060">
    <property type="entry name" value="HTH_AraC"/>
</dbReference>
<name>A0A839ILC8_9GAMM</name>
<dbReference type="PANTHER" id="PTHR47893:SF1">
    <property type="entry name" value="REGULATORY PROTEIN PCHR"/>
    <property type="match status" value="1"/>
</dbReference>
<sequence>MRNPPATDQDCFFEIQPGLSVCISHSHSEGVTASFPGDQEYIHLNCLLKGCFEARVKDVPMHYTAGEITMGYSDGEMFYLNNSPSFSNLAVMITPELLCDMAGEELSEINPEKGVHFFVRNAGKNQKASYSAKQIASLMNSKSQHKLLLHSAVLDFIYWHLSAFKNQHSQISSISSRERRQLDMARDYLLKDLSQAPTIADVATTVGLNQCKLKKGFKTLFGNSIYAYYQKARMEEAMTLLKNHNVTETAMLLGYSNVSHFSTAFRKQFNILPGDARKEIAPDFSGIEIL</sequence>
<gene>
    <name evidence="5" type="ORF">H4O21_03975</name>
</gene>
<evidence type="ECO:0000313" key="5">
    <source>
        <dbReference type="EMBL" id="MBB1485768.1"/>
    </source>
</evidence>
<dbReference type="PROSITE" id="PS01124">
    <property type="entry name" value="HTH_ARAC_FAMILY_2"/>
    <property type="match status" value="1"/>
</dbReference>
<dbReference type="InterPro" id="IPR018062">
    <property type="entry name" value="HTH_AraC-typ_CS"/>
</dbReference>
<proteinExistence type="predicted"/>
<organism evidence="5 6">
    <name type="scientific">Oceanospirillum sediminis</name>
    <dbReference type="NCBI Taxonomy" id="2760088"/>
    <lineage>
        <taxon>Bacteria</taxon>
        <taxon>Pseudomonadati</taxon>
        <taxon>Pseudomonadota</taxon>
        <taxon>Gammaproteobacteria</taxon>
        <taxon>Oceanospirillales</taxon>
        <taxon>Oceanospirillaceae</taxon>
        <taxon>Oceanospirillum</taxon>
    </lineage>
</organism>
<evidence type="ECO:0000313" key="6">
    <source>
        <dbReference type="Proteomes" id="UP000565262"/>
    </source>
</evidence>
<dbReference type="EMBL" id="JACJFM010000003">
    <property type="protein sequence ID" value="MBB1485768.1"/>
    <property type="molecule type" value="Genomic_DNA"/>
</dbReference>
<accession>A0A839ILC8</accession>
<dbReference type="PANTHER" id="PTHR47893">
    <property type="entry name" value="REGULATORY PROTEIN PCHR"/>
    <property type="match status" value="1"/>
</dbReference>
<dbReference type="PROSITE" id="PS00041">
    <property type="entry name" value="HTH_ARAC_FAMILY_1"/>
    <property type="match status" value="1"/>
</dbReference>
<keyword evidence="1" id="KW-0805">Transcription regulation</keyword>
<dbReference type="Proteomes" id="UP000565262">
    <property type="component" value="Unassembled WGS sequence"/>
</dbReference>
<dbReference type="Pfam" id="PF12833">
    <property type="entry name" value="HTH_18"/>
    <property type="match status" value="1"/>
</dbReference>
<dbReference type="GO" id="GO:0043565">
    <property type="term" value="F:sequence-specific DNA binding"/>
    <property type="evidence" value="ECO:0007669"/>
    <property type="project" value="InterPro"/>
</dbReference>
<comment type="caution">
    <text evidence="5">The sequence shown here is derived from an EMBL/GenBank/DDBJ whole genome shotgun (WGS) entry which is preliminary data.</text>
</comment>